<evidence type="ECO:0000313" key="8">
    <source>
        <dbReference type="Proteomes" id="UP001597525"/>
    </source>
</evidence>
<dbReference type="RefSeq" id="WP_320183676.1">
    <property type="nucleotide sequence ID" value="NZ_CP138332.1"/>
</dbReference>
<dbReference type="PANTHER" id="PTHR40980:SF4">
    <property type="entry name" value="TONB-DEPENDENT RECEPTOR-LIKE BETA-BARREL DOMAIN-CONTAINING PROTEIN"/>
    <property type="match status" value="1"/>
</dbReference>
<dbReference type="Proteomes" id="UP001597525">
    <property type="component" value="Unassembled WGS sequence"/>
</dbReference>
<sequence>MLGVLSLTEMLFAADVKAQILDKKISVDVAEGSITQAVQRLEAEQVYIAFDDSDMKLSKKHIRPKAFKHTPVRDVLTYLFAGTGLVFKESGAYITLERKVPQRPGKISGKIFDERGLALAGANIRVLETGRTTQASVDGSYQVDLPAGSYRVEISYVSYQTQRVQDVTVRAGQSTTLDVSMKVNTQQLEDVVVTVNYKQASVAGLYAAQKNAASVTDGISAEQIARTPDNDIGQVLKRVTGITTVNNSRVIVRGMSDRYNQAMLDGVTIPSTSMNRRDFSFDIIPATMVSSIVVNKTATPDVSSEFSGGQVSVNTLDIPDQNFTTLQVGIGGNSQTTGKDFYRLGERKSSEYFGFFDPSAKAPENIQSWNFGGTAVPPPGISTDPTIPGAAEGQHLIGDNSPLYNSFDAIAQSKRFSSDNLKLYRYTASPNQNYLFGLGRVYQLGDGLRFGFSASANLRTEQQITPFNNVRGSSYGEEVDYIDSTGIGQSGAGTAYRFQSASGLLANLGLQGEKFKISLKNMYTRTYNDNFYEAIRLNYEDVPQGPSLEQYQQPQTMSLQQHQLNGEYQLPWNIKMDGMFAYNKIKQQILDERKIEYRLTTSIGDQHYFQTPNLWKPGRAGGTNTPFDYRMWTNVDENDFNWGLNFARPFATGSSASTLLKFGYQGWTKRRDLSITRMIPYTATASVIEQPYEVILRPENIGSGLNQAYYWAENTNGSIFNGRIDIHVLYLMADQKLWNKLRLVYGLRGESFTLNNSQEDLLDRQFTDQDELIQYRRAVLENGWRWLPSLNATYEVTSTFNVRGSYSRTAIRPDFRESSFFGFYDYELDGNISGDRVESTIVDNVDARLEWYPSPGEIISLTGYYKYLDRPIELIKISGANQYAFTNMESATNLGLELEFRKNFSFLGSAAWLQDLFIYGNGSLLKSEVDALSQWRYVIQEDGSNLLMQTKEGVQNRPLIGQSPWLLNAGLGYWGEYVGLTASYNQRGYRTNITHVNPNLVEYEQAPRQLDAQVYARFLKKKLELKLNMANILNEWAVYYTNTTGYTEINELGGGWNAVEGKSNRYRKEEGDNIVYRRKDGQRFNLSLTYNF</sequence>
<keyword evidence="8" id="KW-1185">Reference proteome</keyword>
<dbReference type="Gene3D" id="2.60.40.1120">
    <property type="entry name" value="Carboxypeptidase-like, regulatory domain"/>
    <property type="match status" value="1"/>
</dbReference>
<dbReference type="Gene3D" id="2.40.170.20">
    <property type="entry name" value="TonB-dependent receptor, beta-barrel domain"/>
    <property type="match status" value="1"/>
</dbReference>
<comment type="similarity">
    <text evidence="4">Belongs to the TonB-dependent receptor family.</text>
</comment>
<evidence type="ECO:0000256" key="1">
    <source>
        <dbReference type="ARBA" id="ARBA00004442"/>
    </source>
</evidence>
<dbReference type="InterPro" id="IPR008969">
    <property type="entry name" value="CarboxyPept-like_regulatory"/>
</dbReference>
<dbReference type="SUPFAM" id="SSF56935">
    <property type="entry name" value="Porins"/>
    <property type="match status" value="1"/>
</dbReference>
<protein>
    <submittedName>
        <fullName evidence="7">TonB-dependent receptor domain-containing protein</fullName>
    </submittedName>
</protein>
<dbReference type="InterPro" id="IPR000531">
    <property type="entry name" value="Beta-barrel_TonB"/>
</dbReference>
<dbReference type="Gene3D" id="2.170.130.10">
    <property type="entry name" value="TonB-dependent receptor, plug domain"/>
    <property type="match status" value="1"/>
</dbReference>
<keyword evidence="4" id="KW-0798">TonB box</keyword>
<dbReference type="InterPro" id="IPR037066">
    <property type="entry name" value="Plug_dom_sf"/>
</dbReference>
<comment type="caution">
    <text evidence="7">The sequence shown here is derived from an EMBL/GenBank/DDBJ whole genome shotgun (WGS) entry which is preliminary data.</text>
</comment>
<accession>A0ABW6BRA5</accession>
<dbReference type="Pfam" id="PF07715">
    <property type="entry name" value="Plug"/>
    <property type="match status" value="1"/>
</dbReference>
<dbReference type="PANTHER" id="PTHR40980">
    <property type="entry name" value="PLUG DOMAIN-CONTAINING PROTEIN"/>
    <property type="match status" value="1"/>
</dbReference>
<keyword evidence="7" id="KW-0675">Receptor</keyword>
<gene>
    <name evidence="7" type="ORF">ACFS7Y_22580</name>
</gene>
<organism evidence="7 8">
    <name type="scientific">Sphingobacterium bambusae</name>
    <dbReference type="NCBI Taxonomy" id="662858"/>
    <lineage>
        <taxon>Bacteria</taxon>
        <taxon>Pseudomonadati</taxon>
        <taxon>Bacteroidota</taxon>
        <taxon>Sphingobacteriia</taxon>
        <taxon>Sphingobacteriales</taxon>
        <taxon>Sphingobacteriaceae</taxon>
        <taxon>Sphingobacterium</taxon>
    </lineage>
</organism>
<dbReference type="SUPFAM" id="SSF49464">
    <property type="entry name" value="Carboxypeptidase regulatory domain-like"/>
    <property type="match status" value="1"/>
</dbReference>
<evidence type="ECO:0000256" key="2">
    <source>
        <dbReference type="ARBA" id="ARBA00023136"/>
    </source>
</evidence>
<evidence type="ECO:0000259" key="6">
    <source>
        <dbReference type="Pfam" id="PF07715"/>
    </source>
</evidence>
<comment type="subcellular location">
    <subcellularLocation>
        <location evidence="1 4">Cell outer membrane</location>
    </subcellularLocation>
</comment>
<evidence type="ECO:0000259" key="5">
    <source>
        <dbReference type="Pfam" id="PF00593"/>
    </source>
</evidence>
<dbReference type="InterPro" id="IPR012910">
    <property type="entry name" value="Plug_dom"/>
</dbReference>
<reference evidence="8" key="1">
    <citation type="journal article" date="2019" name="Int. J. Syst. Evol. Microbiol.">
        <title>The Global Catalogue of Microorganisms (GCM) 10K type strain sequencing project: providing services to taxonomists for standard genome sequencing and annotation.</title>
        <authorList>
            <consortium name="The Broad Institute Genomics Platform"/>
            <consortium name="The Broad Institute Genome Sequencing Center for Infectious Disease"/>
            <person name="Wu L."/>
            <person name="Ma J."/>
        </authorList>
    </citation>
    <scope>NUCLEOTIDE SEQUENCE [LARGE SCALE GENOMIC DNA]</scope>
    <source>
        <strain evidence="8">KCTC 22814</strain>
    </source>
</reference>
<feature type="domain" description="TonB-dependent receptor-like beta-barrel" evidence="5">
    <location>
        <begin position="527"/>
        <end position="1032"/>
    </location>
</feature>
<dbReference type="InterPro" id="IPR036942">
    <property type="entry name" value="Beta-barrel_TonB_sf"/>
</dbReference>
<evidence type="ECO:0000256" key="4">
    <source>
        <dbReference type="RuleBase" id="RU003357"/>
    </source>
</evidence>
<dbReference type="EMBL" id="JBHUPB010000015">
    <property type="protein sequence ID" value="MFD2970195.1"/>
    <property type="molecule type" value="Genomic_DNA"/>
</dbReference>
<evidence type="ECO:0000256" key="3">
    <source>
        <dbReference type="ARBA" id="ARBA00023237"/>
    </source>
</evidence>
<dbReference type="Pfam" id="PF13620">
    <property type="entry name" value="CarboxypepD_reg"/>
    <property type="match status" value="1"/>
</dbReference>
<dbReference type="Pfam" id="PF00593">
    <property type="entry name" value="TonB_dep_Rec_b-barrel"/>
    <property type="match status" value="1"/>
</dbReference>
<proteinExistence type="inferred from homology"/>
<feature type="domain" description="TonB-dependent receptor plug" evidence="6">
    <location>
        <begin position="210"/>
        <end position="304"/>
    </location>
</feature>
<keyword evidence="3" id="KW-0998">Cell outer membrane</keyword>
<evidence type="ECO:0000313" key="7">
    <source>
        <dbReference type="EMBL" id="MFD2970195.1"/>
    </source>
</evidence>
<keyword evidence="2 4" id="KW-0472">Membrane</keyword>
<name>A0ABW6BRA5_9SPHI</name>